<evidence type="ECO:0000313" key="2">
    <source>
        <dbReference type="EMBL" id="EKG17095.1"/>
    </source>
</evidence>
<gene>
    <name evidence="2" type="ORF">MPH_05667</name>
</gene>
<accession>K2SJX3</accession>
<name>K2SJX3_MACPH</name>
<dbReference type="AlphaFoldDB" id="K2SJX3"/>
<comment type="caution">
    <text evidence="2">The sequence shown here is derived from an EMBL/GenBank/DDBJ whole genome shotgun (WGS) entry which is preliminary data.</text>
</comment>
<protein>
    <submittedName>
        <fullName evidence="2">Uncharacterized protein</fullName>
    </submittedName>
</protein>
<organism evidence="2 3">
    <name type="scientific">Macrophomina phaseolina (strain MS6)</name>
    <name type="common">Charcoal rot fungus</name>
    <dbReference type="NCBI Taxonomy" id="1126212"/>
    <lineage>
        <taxon>Eukaryota</taxon>
        <taxon>Fungi</taxon>
        <taxon>Dikarya</taxon>
        <taxon>Ascomycota</taxon>
        <taxon>Pezizomycotina</taxon>
        <taxon>Dothideomycetes</taxon>
        <taxon>Dothideomycetes incertae sedis</taxon>
        <taxon>Botryosphaeriales</taxon>
        <taxon>Botryosphaeriaceae</taxon>
        <taxon>Macrophomina</taxon>
    </lineage>
</organism>
<evidence type="ECO:0000256" key="1">
    <source>
        <dbReference type="SAM" id="MobiDB-lite"/>
    </source>
</evidence>
<dbReference type="EMBL" id="AHHD01000256">
    <property type="protein sequence ID" value="EKG17095.1"/>
    <property type="molecule type" value="Genomic_DNA"/>
</dbReference>
<evidence type="ECO:0000313" key="3">
    <source>
        <dbReference type="Proteomes" id="UP000007129"/>
    </source>
</evidence>
<dbReference type="VEuPathDB" id="FungiDB:MPH_05667"/>
<feature type="region of interest" description="Disordered" evidence="1">
    <location>
        <begin position="70"/>
        <end position="90"/>
    </location>
</feature>
<dbReference type="HOGENOM" id="CLU_1686964_0_0_1"/>
<reference evidence="2 3" key="1">
    <citation type="journal article" date="2012" name="BMC Genomics">
        <title>Tools to kill: Genome of one of the most destructive plant pathogenic fungi Macrophomina phaseolina.</title>
        <authorList>
            <person name="Islam M.S."/>
            <person name="Haque M.S."/>
            <person name="Islam M.M."/>
            <person name="Emdad E.M."/>
            <person name="Halim A."/>
            <person name="Hossen Q.M.M."/>
            <person name="Hossain M.Z."/>
            <person name="Ahmed B."/>
            <person name="Rahim S."/>
            <person name="Rahman M.S."/>
            <person name="Alam M.M."/>
            <person name="Hou S."/>
            <person name="Wan X."/>
            <person name="Saito J.A."/>
            <person name="Alam M."/>
        </authorList>
    </citation>
    <scope>NUCLEOTIDE SEQUENCE [LARGE SCALE GENOMIC DNA]</scope>
    <source>
        <strain evidence="2 3">MS6</strain>
    </source>
</reference>
<proteinExistence type="predicted"/>
<sequence length="156" mass="17566">MGGLAKLTDPWKACYLSFFFFLFLNDVRTNARLRTVGTILLPSRSIGEHRLEESVSGTLYGRQMWMSEGHGLGDRGSPPAPNSGSLSYRGDDDRHELVNFSECVWMQEDRIDRAEWVKDDGASGAKRACMTKRTQRAKSALNLKRILPICRIREGG</sequence>
<dbReference type="InParanoid" id="K2SJX3"/>
<dbReference type="Proteomes" id="UP000007129">
    <property type="component" value="Unassembled WGS sequence"/>
</dbReference>